<evidence type="ECO:0000313" key="12">
    <source>
        <dbReference type="Proteomes" id="UP001321450"/>
    </source>
</evidence>
<comment type="similarity">
    <text evidence="7">Belongs to the YfgM family.</text>
</comment>
<dbReference type="GO" id="GO:0044877">
    <property type="term" value="F:protein-containing complex binding"/>
    <property type="evidence" value="ECO:0007669"/>
    <property type="project" value="InterPro"/>
</dbReference>
<dbReference type="Gene3D" id="1.25.40.10">
    <property type="entry name" value="Tetratricopeptide repeat domain"/>
    <property type="match status" value="1"/>
</dbReference>
<dbReference type="InterPro" id="IPR018704">
    <property type="entry name" value="SecYEG/CpoB_TPR"/>
</dbReference>
<dbReference type="RefSeq" id="WP_286291834.1">
    <property type="nucleotide sequence ID" value="NZ_AP024718.1"/>
</dbReference>
<evidence type="ECO:0000256" key="3">
    <source>
        <dbReference type="ARBA" id="ARBA00022692"/>
    </source>
</evidence>
<dbReference type="PIRSF" id="PIRSF006170">
    <property type="entry name" value="YfgM"/>
    <property type="match status" value="1"/>
</dbReference>
<gene>
    <name evidence="11" type="ORF">MIN45_P1857</name>
</gene>
<evidence type="ECO:0000256" key="4">
    <source>
        <dbReference type="ARBA" id="ARBA00022989"/>
    </source>
</evidence>
<sequence length="213" mass="23219">MAAHLEEEAQVEQLKRWWKENGTSIIAGVILGLVAIFGWNAWQKHQRTQAEQASNLYQQMLDAVAEGQDDLTFGLAQRLTGEFASTAYADFARLLTARAAVDKGELPKAQAALESLLQETGDDNFRHLARLRLARVHLGAGKPQAALDVLTTADIGDPGRFAGQYEELKGDALAALGKPKDAALAYRKAQALGRDYEYLEMKLNDLGVAASKP</sequence>
<dbReference type="GO" id="GO:0005886">
    <property type="term" value="C:plasma membrane"/>
    <property type="evidence" value="ECO:0007669"/>
    <property type="project" value="UniProtKB-SubCell"/>
</dbReference>
<comment type="subcellular location">
    <subcellularLocation>
        <location evidence="1">Cell membrane</location>
        <topology evidence="1">Single-pass type II membrane protein</topology>
    </subcellularLocation>
</comment>
<keyword evidence="5 9" id="KW-0472">Membrane</keyword>
<evidence type="ECO:0000256" key="6">
    <source>
        <dbReference type="ARBA" id="ARBA00023186"/>
    </source>
</evidence>
<dbReference type="InterPro" id="IPR026039">
    <property type="entry name" value="YfgM"/>
</dbReference>
<keyword evidence="6" id="KW-0143">Chaperone</keyword>
<keyword evidence="12" id="KW-1185">Reference proteome</keyword>
<protein>
    <recommendedName>
        <fullName evidence="8">Ancillary SecYEG translocon subunit</fullName>
    </recommendedName>
</protein>
<dbReference type="PANTHER" id="PTHR38035">
    <property type="entry name" value="UPF0070 PROTEIN YFGM"/>
    <property type="match status" value="1"/>
</dbReference>
<dbReference type="SUPFAM" id="SSF48452">
    <property type="entry name" value="TPR-like"/>
    <property type="match status" value="1"/>
</dbReference>
<evidence type="ECO:0000259" key="10">
    <source>
        <dbReference type="Pfam" id="PF09976"/>
    </source>
</evidence>
<evidence type="ECO:0000256" key="1">
    <source>
        <dbReference type="ARBA" id="ARBA00004401"/>
    </source>
</evidence>
<keyword evidence="2" id="KW-1003">Cell membrane</keyword>
<feature type="domain" description="Ancillary SecYEG translocon subunit/Cell division coordinator CpoB TPR" evidence="10">
    <location>
        <begin position="15"/>
        <end position="207"/>
    </location>
</feature>
<evidence type="ECO:0000256" key="2">
    <source>
        <dbReference type="ARBA" id="ARBA00022475"/>
    </source>
</evidence>
<organism evidence="11 12">
    <name type="scientific">Methylomarinovum tepidoasis</name>
    <dbReference type="NCBI Taxonomy" id="2840183"/>
    <lineage>
        <taxon>Bacteria</taxon>
        <taxon>Pseudomonadati</taxon>
        <taxon>Pseudomonadota</taxon>
        <taxon>Gammaproteobacteria</taxon>
        <taxon>Methylococcales</taxon>
        <taxon>Methylothermaceae</taxon>
        <taxon>Methylomarinovum</taxon>
    </lineage>
</organism>
<name>A0AAU9D3C3_9GAMM</name>
<proteinExistence type="inferred from homology"/>
<dbReference type="PANTHER" id="PTHR38035:SF1">
    <property type="entry name" value="ANCILLARY SECYEG TRANSLOCON SUBUNIT"/>
    <property type="match status" value="1"/>
</dbReference>
<reference evidence="12" key="1">
    <citation type="journal article" date="2024" name="Int. J. Syst. Evol. Microbiol.">
        <title>Methylomarinovum tepidoasis sp. nov., a moderately thermophilic methanotroph of the family Methylothermaceae isolated from a deep-sea hydrothermal field.</title>
        <authorList>
            <person name="Hirayama H."/>
            <person name="Takaki Y."/>
            <person name="Abe M."/>
            <person name="Miyazaki M."/>
            <person name="Uematsu K."/>
            <person name="Matsui Y."/>
            <person name="Takai K."/>
        </authorList>
    </citation>
    <scope>NUCLEOTIDE SEQUENCE [LARGE SCALE GENOMIC DNA]</scope>
    <source>
        <strain evidence="12">IN45</strain>
    </source>
</reference>
<evidence type="ECO:0000256" key="5">
    <source>
        <dbReference type="ARBA" id="ARBA00023136"/>
    </source>
</evidence>
<evidence type="ECO:0000256" key="9">
    <source>
        <dbReference type="SAM" id="Phobius"/>
    </source>
</evidence>
<dbReference type="Pfam" id="PF09976">
    <property type="entry name" value="TPR_21"/>
    <property type="match status" value="1"/>
</dbReference>
<evidence type="ECO:0000256" key="7">
    <source>
        <dbReference type="ARBA" id="ARBA00024197"/>
    </source>
</evidence>
<dbReference type="EMBL" id="AP024718">
    <property type="protein sequence ID" value="BCX89484.1"/>
    <property type="molecule type" value="Genomic_DNA"/>
</dbReference>
<accession>A0AAU9D3C3</accession>
<evidence type="ECO:0000313" key="11">
    <source>
        <dbReference type="EMBL" id="BCX89484.1"/>
    </source>
</evidence>
<feature type="transmembrane region" description="Helical" evidence="9">
    <location>
        <begin position="24"/>
        <end position="42"/>
    </location>
</feature>
<dbReference type="Proteomes" id="UP001321450">
    <property type="component" value="Chromosome"/>
</dbReference>
<dbReference type="InterPro" id="IPR011990">
    <property type="entry name" value="TPR-like_helical_dom_sf"/>
</dbReference>
<dbReference type="AlphaFoldDB" id="A0AAU9D3C3"/>
<evidence type="ECO:0000256" key="8">
    <source>
        <dbReference type="ARBA" id="ARBA00024235"/>
    </source>
</evidence>
<dbReference type="KEGG" id="meiy:MIN45_P1857"/>
<keyword evidence="4 9" id="KW-1133">Transmembrane helix</keyword>
<keyword evidence="3 9" id="KW-0812">Transmembrane</keyword>